<comment type="subcellular location">
    <subcellularLocation>
        <location evidence="1">Endoplasmic reticulum</location>
    </subcellularLocation>
</comment>
<dbReference type="CDD" id="cd06603">
    <property type="entry name" value="GH31_GANC_GANAB_alpha"/>
    <property type="match status" value="1"/>
</dbReference>
<evidence type="ECO:0000256" key="10">
    <source>
        <dbReference type="RuleBase" id="RU361185"/>
    </source>
</evidence>
<protein>
    <recommendedName>
        <fullName evidence="9">Glucosidase II subunit alpha</fullName>
    </recommendedName>
</protein>
<proteinExistence type="inferred from homology"/>
<evidence type="ECO:0000313" key="16">
    <source>
        <dbReference type="Proteomes" id="UP001445335"/>
    </source>
</evidence>
<accession>A0AAW1RNN5</accession>
<evidence type="ECO:0000256" key="3">
    <source>
        <dbReference type="ARBA" id="ARBA00007806"/>
    </source>
</evidence>
<evidence type="ECO:0000256" key="6">
    <source>
        <dbReference type="ARBA" id="ARBA00022824"/>
    </source>
</evidence>
<dbReference type="Gene3D" id="3.20.20.80">
    <property type="entry name" value="Glycosidases"/>
    <property type="match status" value="2"/>
</dbReference>
<dbReference type="InterPro" id="IPR017853">
    <property type="entry name" value="GH"/>
</dbReference>
<dbReference type="SUPFAM" id="SSF74650">
    <property type="entry name" value="Galactose mutarotase-like"/>
    <property type="match status" value="1"/>
</dbReference>
<feature type="domain" description="Glycoside hydrolase family 31 TIM barrel" evidence="12">
    <location>
        <begin position="323"/>
        <end position="656"/>
    </location>
</feature>
<dbReference type="InterPro" id="IPR011013">
    <property type="entry name" value="Gal_mutarotase_sf_dom"/>
</dbReference>
<evidence type="ECO:0000256" key="5">
    <source>
        <dbReference type="ARBA" id="ARBA00022801"/>
    </source>
</evidence>
<dbReference type="Gene3D" id="2.60.40.1760">
    <property type="entry name" value="glycosyl hydrolase (family 31)"/>
    <property type="match status" value="1"/>
</dbReference>
<dbReference type="InterPro" id="IPR013780">
    <property type="entry name" value="Glyco_hydro_b"/>
</dbReference>
<evidence type="ECO:0000259" key="12">
    <source>
        <dbReference type="Pfam" id="PF01055"/>
    </source>
</evidence>
<dbReference type="SUPFAM" id="SSF51011">
    <property type="entry name" value="Glycosyl hydrolase domain"/>
    <property type="match status" value="1"/>
</dbReference>
<dbReference type="Pfam" id="PF13802">
    <property type="entry name" value="Gal_mutarotas_2"/>
    <property type="match status" value="1"/>
</dbReference>
<keyword evidence="5 10" id="KW-0378">Hydrolase</keyword>
<evidence type="ECO:0000256" key="1">
    <source>
        <dbReference type="ARBA" id="ARBA00004240"/>
    </source>
</evidence>
<dbReference type="GO" id="GO:0030246">
    <property type="term" value="F:carbohydrate binding"/>
    <property type="evidence" value="ECO:0007669"/>
    <property type="project" value="InterPro"/>
</dbReference>
<evidence type="ECO:0000256" key="11">
    <source>
        <dbReference type="SAM" id="SignalP"/>
    </source>
</evidence>
<evidence type="ECO:0000259" key="13">
    <source>
        <dbReference type="Pfam" id="PF13802"/>
    </source>
</evidence>
<name>A0AAW1RNN5_9CHLO</name>
<dbReference type="InterPro" id="IPR030458">
    <property type="entry name" value="Glyco_hydro_31_AS"/>
</dbReference>
<keyword evidence="8 10" id="KW-0326">Glycosidase</keyword>
<comment type="similarity">
    <text evidence="3 10">Belongs to the glycosyl hydrolase 31 family.</text>
</comment>
<dbReference type="Gene3D" id="2.60.40.1180">
    <property type="entry name" value="Golgi alpha-mannosidase II"/>
    <property type="match status" value="2"/>
</dbReference>
<dbReference type="PROSITE" id="PS00129">
    <property type="entry name" value="GLYCOSYL_HYDROL_F31_1"/>
    <property type="match status" value="1"/>
</dbReference>
<evidence type="ECO:0000259" key="14">
    <source>
        <dbReference type="Pfam" id="PF21365"/>
    </source>
</evidence>
<organism evidence="15 16">
    <name type="scientific">Elliptochloris bilobata</name>
    <dbReference type="NCBI Taxonomy" id="381761"/>
    <lineage>
        <taxon>Eukaryota</taxon>
        <taxon>Viridiplantae</taxon>
        <taxon>Chlorophyta</taxon>
        <taxon>core chlorophytes</taxon>
        <taxon>Trebouxiophyceae</taxon>
        <taxon>Trebouxiophyceae incertae sedis</taxon>
        <taxon>Elliptochloris clade</taxon>
        <taxon>Elliptochloris</taxon>
    </lineage>
</organism>
<evidence type="ECO:0000256" key="9">
    <source>
        <dbReference type="ARBA" id="ARBA00042895"/>
    </source>
</evidence>
<evidence type="ECO:0000313" key="15">
    <source>
        <dbReference type="EMBL" id="KAK9835160.1"/>
    </source>
</evidence>
<keyword evidence="7" id="KW-0325">Glycoprotein</keyword>
<dbReference type="CDD" id="cd14752">
    <property type="entry name" value="GH31_N"/>
    <property type="match status" value="1"/>
</dbReference>
<sequence>MRACAWLAIIALIPWTSGFKVEDFKRCSDSAFCTRLRGSSGEAYAVLPNSVAVAGSQISAQVKHEASGALFQLAITAYEGTVRLTVDEADPSVGRFHVPEVLLPELPQQERPWTKVSQTRSSLRASLGAAAVELGYSPLKLVLNVDGAPAVTFNADSMFAFEHRRAKGEEDPEGWWEEMFKGHRDSKPKGPEAISFDLAFPGVRHVYGLPQHASALALPPTTGLADNATSEPYRLYNLDVFEYAVDSPFGLYGSIPLLWAQRLGLTVAAFWLNAAEMYVDVEHAGGGVRTQWVAESGVLDLFLLLGPSPAEVSRQYARLTGTTAMPQEFALGYHQCRWNYRDEADVRAVDAGFDRHDIPYDVIWLDIEHTDGKRYFTWDAALFPEPEALQEDIASRGRRTVTIIDPHIKRDPGYHIYSEAARLDYFVKDRDGKEFDGWCWPGSSAYLDMLNPAARDWWAKLFQLDAYKGSTPHLYVWNDMNEPSVFNGPEITMHKDSLHFGGVEHRSVHNLYGALYHNATAQGLLERGTAVHGEDGDRPFVLSRAFFAGSQRIGPIWTGDNSATWEQLRISVPMLLSIGLAGLPFSGADVGGFFGNPEEELLVRWYQAGAFYPFFRGHAHLDTKRREPWLFGEAATERIRVAIRARYAMLPYLYTLFQAAHAEGLPIMRPLAFEFPGEAWALGADDAFMLGPGLLVAPVLEPGAAQRALRLPAPGPWYSATTGEAAAPGEHTLDVTLDSVPAYLRGGAILPFKERARRSTGAMARDPLTLVVALDAAGAAAGELYVDDGRSFAYRRGVFLHRRFEFAGSVLTSRPAPGGGGAMASGVTVERLVVLGLQPGREWGAQRDGAPLDVAPGPLLLRPGLPRSALVVRKLGLPLDADWAVTFLPGGAVA</sequence>
<dbReference type="Pfam" id="PF21365">
    <property type="entry name" value="Glyco_hydro_31_3rd"/>
    <property type="match status" value="1"/>
</dbReference>
<comment type="pathway">
    <text evidence="2">Glycan metabolism; N-glycan metabolism.</text>
</comment>
<dbReference type="GO" id="GO:0090599">
    <property type="term" value="F:alpha-glucosidase activity"/>
    <property type="evidence" value="ECO:0007669"/>
    <property type="project" value="TreeGrafter"/>
</dbReference>
<dbReference type="PANTHER" id="PTHR22762">
    <property type="entry name" value="ALPHA-GLUCOSIDASE"/>
    <property type="match status" value="1"/>
</dbReference>
<gene>
    <name evidence="15" type="ORF">WJX81_002172</name>
</gene>
<dbReference type="InterPro" id="IPR048395">
    <property type="entry name" value="Glyco_hydro_31_C"/>
</dbReference>
<dbReference type="AlphaFoldDB" id="A0AAW1RNN5"/>
<reference evidence="15 16" key="1">
    <citation type="journal article" date="2024" name="Nat. Commun.">
        <title>Phylogenomics reveals the evolutionary origins of lichenization in chlorophyte algae.</title>
        <authorList>
            <person name="Puginier C."/>
            <person name="Libourel C."/>
            <person name="Otte J."/>
            <person name="Skaloud P."/>
            <person name="Haon M."/>
            <person name="Grisel S."/>
            <person name="Petersen M."/>
            <person name="Berrin J.G."/>
            <person name="Delaux P.M."/>
            <person name="Dal Grande F."/>
            <person name="Keller J."/>
        </authorList>
    </citation>
    <scope>NUCLEOTIDE SEQUENCE [LARGE SCALE GENOMIC DNA]</scope>
    <source>
        <strain evidence="15 16">SAG 245.80</strain>
    </source>
</reference>
<dbReference type="InterPro" id="IPR000322">
    <property type="entry name" value="Glyco_hydro_31_TIM"/>
</dbReference>
<keyword evidence="16" id="KW-1185">Reference proteome</keyword>
<dbReference type="Pfam" id="PF01055">
    <property type="entry name" value="Glyco_hydro_31_2nd"/>
    <property type="match status" value="1"/>
</dbReference>
<dbReference type="GO" id="GO:0006491">
    <property type="term" value="P:N-glycan processing"/>
    <property type="evidence" value="ECO:0007669"/>
    <property type="project" value="TreeGrafter"/>
</dbReference>
<evidence type="ECO:0000256" key="4">
    <source>
        <dbReference type="ARBA" id="ARBA00022729"/>
    </source>
</evidence>
<evidence type="ECO:0000256" key="7">
    <source>
        <dbReference type="ARBA" id="ARBA00023180"/>
    </source>
</evidence>
<feature type="chain" id="PRO_5043923584" description="Glucosidase II subunit alpha" evidence="11">
    <location>
        <begin position="19"/>
        <end position="894"/>
    </location>
</feature>
<dbReference type="Proteomes" id="UP001445335">
    <property type="component" value="Unassembled WGS sequence"/>
</dbReference>
<keyword evidence="4 11" id="KW-0732">Signal</keyword>
<evidence type="ECO:0000256" key="8">
    <source>
        <dbReference type="ARBA" id="ARBA00023295"/>
    </source>
</evidence>
<dbReference type="PANTHER" id="PTHR22762:SF54">
    <property type="entry name" value="BCDNA.GH04962"/>
    <property type="match status" value="1"/>
</dbReference>
<feature type="domain" description="Glycoside hydrolase family 31 N-terminal" evidence="13">
    <location>
        <begin position="79"/>
        <end position="280"/>
    </location>
</feature>
<keyword evidence="6" id="KW-0256">Endoplasmic reticulum</keyword>
<dbReference type="GO" id="GO:0005783">
    <property type="term" value="C:endoplasmic reticulum"/>
    <property type="evidence" value="ECO:0007669"/>
    <property type="project" value="UniProtKB-SubCell"/>
</dbReference>
<comment type="caution">
    <text evidence="15">The sequence shown here is derived from an EMBL/GenBank/DDBJ whole genome shotgun (WGS) entry which is preliminary data.</text>
</comment>
<feature type="domain" description="Glycosyl hydrolase family 31 C-terminal" evidence="14">
    <location>
        <begin position="664"/>
        <end position="750"/>
    </location>
</feature>
<dbReference type="SUPFAM" id="SSF51445">
    <property type="entry name" value="(Trans)glycosidases"/>
    <property type="match status" value="1"/>
</dbReference>
<evidence type="ECO:0000256" key="2">
    <source>
        <dbReference type="ARBA" id="ARBA00004833"/>
    </source>
</evidence>
<dbReference type="FunFam" id="3.20.20.80:FF:000039">
    <property type="entry name" value="Glucosidase, alpha neutral C"/>
    <property type="match status" value="1"/>
</dbReference>
<dbReference type="GO" id="GO:0005975">
    <property type="term" value="P:carbohydrate metabolic process"/>
    <property type="evidence" value="ECO:0007669"/>
    <property type="project" value="InterPro"/>
</dbReference>
<dbReference type="EMBL" id="JALJOU010000029">
    <property type="protein sequence ID" value="KAK9835160.1"/>
    <property type="molecule type" value="Genomic_DNA"/>
</dbReference>
<feature type="signal peptide" evidence="11">
    <location>
        <begin position="1"/>
        <end position="18"/>
    </location>
</feature>
<dbReference type="InterPro" id="IPR025887">
    <property type="entry name" value="Glyco_hydro_31_N_dom"/>
</dbReference>